<sequence>MTRMLDQQLDAARAAFQAGNIPTEQDFHKLIEAIDGLSRPFATGMIVMFSGSKSDIPMGWQLCDGSIIGTTKKCTPDLTNRFVVGWSGDGRRPSGAARFDTTVGALRLPQQTVNVKAKFQTSAVALTKEQMPEHQHIDGIRWGQTHYKYTRRGGENIDSTDSIEYYTMFGFEKRTVGKPEPRSIWTQGSDIVGSSWWRDYRYGVLEPQSHLPDDFQGFGSKKNILATQVCHVKTEPVGNGAEHHHEYNGALDLELAEPLNVPMPFYALCFIMKIDE</sequence>
<dbReference type="RefSeq" id="WP_046153299.1">
    <property type="nucleotide sequence ID" value="NZ_LAQU01000016.1"/>
</dbReference>
<protein>
    <recommendedName>
        <fullName evidence="3">Phage tail collar domain-containing protein</fullName>
    </recommendedName>
</protein>
<dbReference type="PATRIC" id="fig|28092.6.peg.3623"/>
<dbReference type="SUPFAM" id="SSF88874">
    <property type="entry name" value="Receptor-binding domain of short tail fibre protein gp12"/>
    <property type="match status" value="1"/>
</dbReference>
<dbReference type="OrthoDB" id="9810174at2"/>
<accession>A0A0F5JXX9</accession>
<comment type="caution">
    <text evidence="1">The sequence shown here is derived from an EMBL/GenBank/DDBJ whole genome shotgun (WGS) entry which is preliminary data.</text>
</comment>
<dbReference type="AlphaFoldDB" id="A0A0F5JXX9"/>
<dbReference type="STRING" id="28092.WM40_15345"/>
<organism evidence="1 2">
    <name type="scientific">Robbsia andropogonis</name>
    <dbReference type="NCBI Taxonomy" id="28092"/>
    <lineage>
        <taxon>Bacteria</taxon>
        <taxon>Pseudomonadati</taxon>
        <taxon>Pseudomonadota</taxon>
        <taxon>Betaproteobacteria</taxon>
        <taxon>Burkholderiales</taxon>
        <taxon>Burkholderiaceae</taxon>
        <taxon>Robbsia</taxon>
    </lineage>
</organism>
<name>A0A0F5JXX9_9BURK</name>
<evidence type="ECO:0000313" key="1">
    <source>
        <dbReference type="EMBL" id="KKB62688.1"/>
    </source>
</evidence>
<evidence type="ECO:0008006" key="3">
    <source>
        <dbReference type="Google" id="ProtNLM"/>
    </source>
</evidence>
<reference evidence="1 2" key="1">
    <citation type="submission" date="2015-03" db="EMBL/GenBank/DDBJ databases">
        <title>Draft Genome Sequence of Burkholderia andropogonis type strain ICMP2807, isolated from Sorghum bicolor.</title>
        <authorList>
            <person name="Lopes-Santos L."/>
            <person name="Castro D.B."/>
            <person name="Ottoboni L.M."/>
            <person name="Park D."/>
            <person name="Weirc B.S."/>
            <person name="Destefano S.A."/>
        </authorList>
    </citation>
    <scope>NUCLEOTIDE SEQUENCE [LARGE SCALE GENOMIC DNA]</scope>
    <source>
        <strain evidence="1 2">ICMP2807</strain>
    </source>
</reference>
<dbReference type="Proteomes" id="UP000033618">
    <property type="component" value="Unassembled WGS sequence"/>
</dbReference>
<evidence type="ECO:0000313" key="2">
    <source>
        <dbReference type="Proteomes" id="UP000033618"/>
    </source>
</evidence>
<proteinExistence type="predicted"/>
<dbReference type="EMBL" id="LAQU01000016">
    <property type="protein sequence ID" value="KKB62688.1"/>
    <property type="molecule type" value="Genomic_DNA"/>
</dbReference>
<gene>
    <name evidence="1" type="ORF">WM40_15345</name>
</gene>
<dbReference type="CDD" id="cd22641">
    <property type="entry name" value="C24-like"/>
    <property type="match status" value="1"/>
</dbReference>
<keyword evidence="2" id="KW-1185">Reference proteome</keyword>